<keyword evidence="1" id="KW-0732">Signal</keyword>
<dbReference type="Proteomes" id="UP000308652">
    <property type="component" value="Unassembled WGS sequence"/>
</dbReference>
<dbReference type="EMBL" id="ML213650">
    <property type="protein sequence ID" value="TFK33323.1"/>
    <property type="molecule type" value="Genomic_DNA"/>
</dbReference>
<dbReference type="InterPro" id="IPR025649">
    <property type="entry name" value="DUF4360"/>
</dbReference>
<proteinExistence type="predicted"/>
<evidence type="ECO:0008006" key="4">
    <source>
        <dbReference type="Google" id="ProtNLM"/>
    </source>
</evidence>
<dbReference type="STRING" id="68775.A0A5C3LM37"/>
<gene>
    <name evidence="2" type="ORF">BDQ12DRAFT_738833</name>
</gene>
<evidence type="ECO:0000313" key="2">
    <source>
        <dbReference type="EMBL" id="TFK33323.1"/>
    </source>
</evidence>
<evidence type="ECO:0000256" key="1">
    <source>
        <dbReference type="SAM" id="SignalP"/>
    </source>
</evidence>
<sequence>MAFNASSLWIVLVISIHILRVAAQNYQISSYGVVGTGCAPGTVNTTLTDDKKRLSLRYTNFVAKAGPSYDYDDNRKNCQITFTVQVPSGYQFAFDKFTSTGRYAVDSKVQATHKTYYYFQSGLAQSQGSTTITGSASDDSVILTDVFKPAIWSPCGQATVVGINTALRVDNSDNANGSGTLALSDAVGTSFIWQTC</sequence>
<reference evidence="2 3" key="1">
    <citation type="journal article" date="2019" name="Nat. Ecol. Evol.">
        <title>Megaphylogeny resolves global patterns of mushroom evolution.</title>
        <authorList>
            <person name="Varga T."/>
            <person name="Krizsan K."/>
            <person name="Foldi C."/>
            <person name="Dima B."/>
            <person name="Sanchez-Garcia M."/>
            <person name="Sanchez-Ramirez S."/>
            <person name="Szollosi G.J."/>
            <person name="Szarkandi J.G."/>
            <person name="Papp V."/>
            <person name="Albert L."/>
            <person name="Andreopoulos W."/>
            <person name="Angelini C."/>
            <person name="Antonin V."/>
            <person name="Barry K.W."/>
            <person name="Bougher N.L."/>
            <person name="Buchanan P."/>
            <person name="Buyck B."/>
            <person name="Bense V."/>
            <person name="Catcheside P."/>
            <person name="Chovatia M."/>
            <person name="Cooper J."/>
            <person name="Damon W."/>
            <person name="Desjardin D."/>
            <person name="Finy P."/>
            <person name="Geml J."/>
            <person name="Haridas S."/>
            <person name="Hughes K."/>
            <person name="Justo A."/>
            <person name="Karasinski D."/>
            <person name="Kautmanova I."/>
            <person name="Kiss B."/>
            <person name="Kocsube S."/>
            <person name="Kotiranta H."/>
            <person name="LaButti K.M."/>
            <person name="Lechner B.E."/>
            <person name="Liimatainen K."/>
            <person name="Lipzen A."/>
            <person name="Lukacs Z."/>
            <person name="Mihaltcheva S."/>
            <person name="Morgado L.N."/>
            <person name="Niskanen T."/>
            <person name="Noordeloos M.E."/>
            <person name="Ohm R.A."/>
            <person name="Ortiz-Santana B."/>
            <person name="Ovrebo C."/>
            <person name="Racz N."/>
            <person name="Riley R."/>
            <person name="Savchenko A."/>
            <person name="Shiryaev A."/>
            <person name="Soop K."/>
            <person name="Spirin V."/>
            <person name="Szebenyi C."/>
            <person name="Tomsovsky M."/>
            <person name="Tulloss R.E."/>
            <person name="Uehling J."/>
            <person name="Grigoriev I.V."/>
            <person name="Vagvolgyi C."/>
            <person name="Papp T."/>
            <person name="Martin F.M."/>
            <person name="Miettinen O."/>
            <person name="Hibbett D.S."/>
            <person name="Nagy L.G."/>
        </authorList>
    </citation>
    <scope>NUCLEOTIDE SEQUENCE [LARGE SCALE GENOMIC DNA]</scope>
    <source>
        <strain evidence="2 3">CBS 166.37</strain>
    </source>
</reference>
<accession>A0A5C3LM37</accession>
<feature type="chain" id="PRO_5023138859" description="Secreted protein" evidence="1">
    <location>
        <begin position="24"/>
        <end position="196"/>
    </location>
</feature>
<feature type="signal peptide" evidence="1">
    <location>
        <begin position="1"/>
        <end position="23"/>
    </location>
</feature>
<dbReference type="AlphaFoldDB" id="A0A5C3LM37"/>
<name>A0A5C3LM37_9AGAR</name>
<dbReference type="Pfam" id="PF14273">
    <property type="entry name" value="DUF4360"/>
    <property type="match status" value="1"/>
</dbReference>
<dbReference type="OrthoDB" id="152248at2759"/>
<organism evidence="2 3">
    <name type="scientific">Crucibulum laeve</name>
    <dbReference type="NCBI Taxonomy" id="68775"/>
    <lineage>
        <taxon>Eukaryota</taxon>
        <taxon>Fungi</taxon>
        <taxon>Dikarya</taxon>
        <taxon>Basidiomycota</taxon>
        <taxon>Agaricomycotina</taxon>
        <taxon>Agaricomycetes</taxon>
        <taxon>Agaricomycetidae</taxon>
        <taxon>Agaricales</taxon>
        <taxon>Agaricineae</taxon>
        <taxon>Nidulariaceae</taxon>
        <taxon>Crucibulum</taxon>
    </lineage>
</organism>
<keyword evidence="3" id="KW-1185">Reference proteome</keyword>
<dbReference type="PANTHER" id="PTHR38847:SF1">
    <property type="entry name" value="PSEUDOURIDINE SYNTHASE RSUA_RLUA-LIKE DOMAIN-CONTAINING PROTEIN"/>
    <property type="match status" value="1"/>
</dbReference>
<protein>
    <recommendedName>
        <fullName evidence="4">Secreted protein</fullName>
    </recommendedName>
</protein>
<evidence type="ECO:0000313" key="3">
    <source>
        <dbReference type="Proteomes" id="UP000308652"/>
    </source>
</evidence>
<dbReference type="PANTHER" id="PTHR38847">
    <property type="match status" value="1"/>
</dbReference>